<dbReference type="InterPro" id="IPR032675">
    <property type="entry name" value="LRR_dom_sf"/>
</dbReference>
<dbReference type="InterPro" id="IPR046848">
    <property type="entry name" value="E_motif"/>
</dbReference>
<evidence type="ECO:0000256" key="1">
    <source>
        <dbReference type="ARBA" id="ARBA00022737"/>
    </source>
</evidence>
<proteinExistence type="inferred from homology"/>
<dbReference type="AlphaFoldDB" id="A0A834T182"/>
<keyword evidence="1" id="KW-0677">Repeat</keyword>
<protein>
    <submittedName>
        <fullName evidence="6">Pentatricopeptide repeat-containing protein</fullName>
    </submittedName>
</protein>
<feature type="repeat" description="PPR" evidence="4">
    <location>
        <begin position="1047"/>
        <end position="1081"/>
    </location>
</feature>
<evidence type="ECO:0000256" key="3">
    <source>
        <dbReference type="ARBA" id="ARBA00061659"/>
    </source>
</evidence>
<feature type="repeat" description="PPR" evidence="4">
    <location>
        <begin position="918"/>
        <end position="952"/>
    </location>
</feature>
<dbReference type="OrthoDB" id="726582at2759"/>
<dbReference type="GO" id="GO:0005737">
    <property type="term" value="C:cytoplasm"/>
    <property type="evidence" value="ECO:0007669"/>
    <property type="project" value="UniProtKB-ARBA"/>
</dbReference>
<reference evidence="6" key="1">
    <citation type="submission" date="2020-09" db="EMBL/GenBank/DDBJ databases">
        <title>Genome-Enabled Discovery of Anthraquinone Biosynthesis in Senna tora.</title>
        <authorList>
            <person name="Kang S.-H."/>
            <person name="Pandey R.P."/>
            <person name="Lee C.-M."/>
            <person name="Sim J.-S."/>
            <person name="Jeong J.-T."/>
            <person name="Choi B.-S."/>
            <person name="Jung M."/>
            <person name="Ginzburg D."/>
            <person name="Zhao K."/>
            <person name="Won S.Y."/>
            <person name="Oh T.-J."/>
            <person name="Yu Y."/>
            <person name="Kim N.-H."/>
            <person name="Lee O.R."/>
            <person name="Lee T.-H."/>
            <person name="Bashyal P."/>
            <person name="Kim T.-S."/>
            <person name="Lee W.-H."/>
            <person name="Kawkins C."/>
            <person name="Kim C.-K."/>
            <person name="Kim J.S."/>
            <person name="Ahn B.O."/>
            <person name="Rhee S.Y."/>
            <person name="Sohng J.K."/>
        </authorList>
    </citation>
    <scope>NUCLEOTIDE SEQUENCE</scope>
    <source>
        <tissue evidence="6">Leaf</tissue>
    </source>
</reference>
<dbReference type="Pfam" id="PF23286">
    <property type="entry name" value="LRR_13"/>
    <property type="match status" value="1"/>
</dbReference>
<feature type="repeat" description="PPR" evidence="4">
    <location>
        <begin position="816"/>
        <end position="850"/>
    </location>
</feature>
<dbReference type="NCBIfam" id="TIGR00756">
    <property type="entry name" value="PPR"/>
    <property type="match status" value="3"/>
</dbReference>
<organism evidence="6 7">
    <name type="scientific">Senna tora</name>
    <dbReference type="NCBI Taxonomy" id="362788"/>
    <lineage>
        <taxon>Eukaryota</taxon>
        <taxon>Viridiplantae</taxon>
        <taxon>Streptophyta</taxon>
        <taxon>Embryophyta</taxon>
        <taxon>Tracheophyta</taxon>
        <taxon>Spermatophyta</taxon>
        <taxon>Magnoliopsida</taxon>
        <taxon>eudicotyledons</taxon>
        <taxon>Gunneridae</taxon>
        <taxon>Pentapetalae</taxon>
        <taxon>rosids</taxon>
        <taxon>fabids</taxon>
        <taxon>Fabales</taxon>
        <taxon>Fabaceae</taxon>
        <taxon>Caesalpinioideae</taxon>
        <taxon>Cassia clade</taxon>
        <taxon>Senna</taxon>
    </lineage>
</organism>
<dbReference type="Pfam" id="PF20431">
    <property type="entry name" value="E_motif"/>
    <property type="match status" value="1"/>
</dbReference>
<feature type="repeat" description="PPR" evidence="4">
    <location>
        <begin position="1016"/>
        <end position="1046"/>
    </location>
</feature>
<dbReference type="PROSITE" id="PS51375">
    <property type="entry name" value="PPR"/>
    <property type="match status" value="4"/>
</dbReference>
<dbReference type="GO" id="GO:0003723">
    <property type="term" value="F:RNA binding"/>
    <property type="evidence" value="ECO:0007669"/>
    <property type="project" value="InterPro"/>
</dbReference>
<dbReference type="PANTHER" id="PTHR47926">
    <property type="entry name" value="PENTATRICOPEPTIDE REPEAT-CONTAINING PROTEIN"/>
    <property type="match status" value="1"/>
</dbReference>
<evidence type="ECO:0000256" key="2">
    <source>
        <dbReference type="ARBA" id="ARBA00022821"/>
    </source>
</evidence>
<dbReference type="SUPFAM" id="SSF52058">
    <property type="entry name" value="L domain-like"/>
    <property type="match status" value="1"/>
</dbReference>
<dbReference type="Proteomes" id="UP000634136">
    <property type="component" value="Unassembled WGS sequence"/>
</dbReference>
<keyword evidence="2" id="KW-0611">Plant defense</keyword>
<dbReference type="Pfam" id="PF13041">
    <property type="entry name" value="PPR_2"/>
    <property type="match status" value="1"/>
</dbReference>
<evidence type="ECO:0000313" key="7">
    <source>
        <dbReference type="Proteomes" id="UP000634136"/>
    </source>
</evidence>
<feature type="domain" description="Disease resistance protein RPS4B/Roq1-like leucine-rich repeats" evidence="5">
    <location>
        <begin position="445"/>
        <end position="529"/>
    </location>
</feature>
<dbReference type="PANTHER" id="PTHR47926:SF497">
    <property type="entry name" value="TETRATRICOPEPTIDE-LIKE HELICAL DOMAIN SUPERFAMILY"/>
    <property type="match status" value="1"/>
</dbReference>
<comment type="caution">
    <text evidence="6">The sequence shown here is derived from an EMBL/GenBank/DDBJ whole genome shotgun (WGS) entry which is preliminary data.</text>
</comment>
<dbReference type="Pfam" id="PF01535">
    <property type="entry name" value="PPR"/>
    <property type="match status" value="5"/>
</dbReference>
<gene>
    <name evidence="6" type="ORF">G2W53_034392</name>
</gene>
<evidence type="ECO:0000256" key="4">
    <source>
        <dbReference type="PROSITE-ProRule" id="PRU00708"/>
    </source>
</evidence>
<accession>A0A834T182</accession>
<name>A0A834T182_9FABA</name>
<dbReference type="GO" id="GO:0016556">
    <property type="term" value="P:mRNA modification"/>
    <property type="evidence" value="ECO:0007669"/>
    <property type="project" value="UniProtKB-ARBA"/>
</dbReference>
<dbReference type="FunFam" id="1.25.40.10:FF:000277">
    <property type="entry name" value="Pentatricopeptide repeat-containing protein, mitochondrial"/>
    <property type="match status" value="1"/>
</dbReference>
<dbReference type="InterPro" id="IPR046960">
    <property type="entry name" value="PPR_At4g14850-like_plant"/>
</dbReference>
<evidence type="ECO:0000259" key="5">
    <source>
        <dbReference type="Pfam" id="PF23286"/>
    </source>
</evidence>
<dbReference type="InterPro" id="IPR058546">
    <property type="entry name" value="RPS4B/Roq1-like_LRR"/>
</dbReference>
<dbReference type="InterPro" id="IPR011990">
    <property type="entry name" value="TPR-like_helical_dom_sf"/>
</dbReference>
<evidence type="ECO:0000313" key="6">
    <source>
        <dbReference type="EMBL" id="KAF7813416.1"/>
    </source>
</evidence>
<dbReference type="Gene3D" id="3.80.10.10">
    <property type="entry name" value="Ribonuclease Inhibitor"/>
    <property type="match status" value="2"/>
</dbReference>
<sequence>MASNTFVPMLIGHFNDFGTLADTYLTAIDVGLGTDEVEVIILKSLDNNGYKELHNTGGTIFSLSHGTIPEWFDLRTKGGSISFWFRNKFPALVVCLVIGLPNKELFSIRIRSGGVIINGNERFDVPVIDACVIINGNEQRHVPSTTFIAEDHIFVFDLRSIEYSDKVEDASLEKEWKHVEIYYEDRSIRLSNEEDSIEGVCKESGIYVLKEIDKMEDIRFTNPYIDNEGNEISGHAPSETVISGSDSTMSSSTISDTSSSYGGMSLPLSKELLKKYRGTNNIEGLMLDMPEPEEKVHISGKAFANMKKLRLLRVHNANISDDIQYLSDELRLIDWPRYPSSTLPPNFHPKRLVSLNLSHGRIKHLWKGAKILRDLKLVSFNCCEYLTEIPDFSMIPNLESLNLEHCKTLVKIHESIGSLSKLVTLNLVFCSNLKSLPSYFKLKYLHTLLLTGCSNLRKFPEISDKMEFVEEILLEGTSIKELPQSIENLIALKCLVLDFCQKLENLPSSIQNLQYLTTLSLTNCSKLKEIPKLPLKTSYIDTNNCTSLENFPDLSTTSSFSSSQEFPRFSHMSFINCHRLIHKKIQDHIANYLFYEESISEEVIFPGSKIPDWFDYHSTNDSPMISLDVASRLYGKPVELYFGAVFELNDKARRRGSGSGIFLCVYEIVINHKKTLIIDTSFDSLETSHVWLSKIKFGRLMWPYINHSKSSSMRYWNHVEVSFRISPVEVSSSKDDDVKVNAVLKCCGFHISCKQEGSLQKCVSLDHLKRIHALSITLGFLHNLQSFACKLLEAYKNLHKPQEAQRVFDHQIPHPDIISWTSLLNLYLHSGLPTESLAVFSRFINIGLRRPDSFLVVGALSSCGRGRDLIRGRIIHGMILRNRLDLNPIVGNALIDMYCRNGGIEVAVLVFDRMSMRDVFSWTSLFNGYVMCNNLGSARKVFEEMPERNSVSWTAMISGYVKGGAPIQALKLFKKMEAYPSAATVAAVLSGCADTGALHFGQCIHGNVNKTSLKMDVTVSNAMMDMYSKSGRLDLAIGVFNEILHKDVFSWTTMISGYAYHGEGHYALEVYSHMVESGILPNEVTLLALLTACSHEGLVMEGKKLFTRMIHYHCLKPNIEHYGCLVDLLGRAGFLEEAKQVIEFMPMNPDVAIWRSLLTACLVHGNLSLAEIAGKKVMELDLSDDDEDGVYMLLWNVYYAAKKWTEASEIRKWMRDRRVKRKPGCSWIEVNGVVNEFLVEDKSHSVRAELYYLLKAMKEHSKTDPLGMDNHTHSSII</sequence>
<keyword evidence="7" id="KW-1185">Reference proteome</keyword>
<dbReference type="Gene3D" id="1.25.40.10">
    <property type="entry name" value="Tetratricopeptide repeat domain"/>
    <property type="match status" value="4"/>
</dbReference>
<dbReference type="EMBL" id="JAAIUW010000010">
    <property type="protein sequence ID" value="KAF7813416.1"/>
    <property type="molecule type" value="Genomic_DNA"/>
</dbReference>
<dbReference type="InterPro" id="IPR002885">
    <property type="entry name" value="PPR_rpt"/>
</dbReference>
<comment type="similarity">
    <text evidence="3">Belongs to the PPR family. PCMP-E subfamily.</text>
</comment>